<dbReference type="SMART" id="SM00345">
    <property type="entry name" value="HTH_GNTR"/>
    <property type="match status" value="1"/>
</dbReference>
<dbReference type="Proteomes" id="UP000660745">
    <property type="component" value="Unassembled WGS sequence"/>
</dbReference>
<feature type="domain" description="HTH gntR-type" evidence="4">
    <location>
        <begin position="10"/>
        <end position="78"/>
    </location>
</feature>
<dbReference type="InterPro" id="IPR050679">
    <property type="entry name" value="Bact_HTH_transcr_reg"/>
</dbReference>
<dbReference type="Gene3D" id="1.10.10.10">
    <property type="entry name" value="Winged helix-like DNA-binding domain superfamily/Winged helix DNA-binding domain"/>
    <property type="match status" value="1"/>
</dbReference>
<dbReference type="PANTHER" id="PTHR44846">
    <property type="entry name" value="MANNOSYL-D-GLYCERATE TRANSPORT/METABOLISM SYSTEM REPRESSOR MNGR-RELATED"/>
    <property type="match status" value="1"/>
</dbReference>
<organism evidence="5 6">
    <name type="scientific">Nonomuraea glycinis</name>
    <dbReference type="NCBI Taxonomy" id="2047744"/>
    <lineage>
        <taxon>Bacteria</taxon>
        <taxon>Bacillati</taxon>
        <taxon>Actinomycetota</taxon>
        <taxon>Actinomycetes</taxon>
        <taxon>Streptosporangiales</taxon>
        <taxon>Streptosporangiaceae</taxon>
        <taxon>Nonomuraea</taxon>
    </lineage>
</organism>
<dbReference type="InterPro" id="IPR000524">
    <property type="entry name" value="Tscrpt_reg_HTH_GntR"/>
</dbReference>
<evidence type="ECO:0000256" key="2">
    <source>
        <dbReference type="ARBA" id="ARBA00023125"/>
    </source>
</evidence>
<evidence type="ECO:0000313" key="6">
    <source>
        <dbReference type="Proteomes" id="UP000660745"/>
    </source>
</evidence>
<dbReference type="AlphaFoldDB" id="A0A918E3Z5"/>
<dbReference type="SUPFAM" id="SSF46785">
    <property type="entry name" value="Winged helix' DNA-binding domain"/>
    <property type="match status" value="1"/>
</dbReference>
<evidence type="ECO:0000256" key="1">
    <source>
        <dbReference type="ARBA" id="ARBA00023015"/>
    </source>
</evidence>
<dbReference type="CDD" id="cd07377">
    <property type="entry name" value="WHTH_GntR"/>
    <property type="match status" value="1"/>
</dbReference>
<reference evidence="5" key="2">
    <citation type="submission" date="2020-09" db="EMBL/GenBank/DDBJ databases">
        <authorList>
            <person name="Sun Q."/>
            <person name="Zhou Y."/>
        </authorList>
    </citation>
    <scope>NUCLEOTIDE SEQUENCE</scope>
    <source>
        <strain evidence="5">CGMCC 4.7430</strain>
    </source>
</reference>
<keyword evidence="6" id="KW-1185">Reference proteome</keyword>
<proteinExistence type="predicted"/>
<dbReference type="GO" id="GO:0045892">
    <property type="term" value="P:negative regulation of DNA-templated transcription"/>
    <property type="evidence" value="ECO:0007669"/>
    <property type="project" value="TreeGrafter"/>
</dbReference>
<keyword evidence="1" id="KW-0805">Transcription regulation</keyword>
<dbReference type="PRINTS" id="PR00035">
    <property type="entry name" value="HTHGNTR"/>
</dbReference>
<dbReference type="GO" id="GO:0003677">
    <property type="term" value="F:DNA binding"/>
    <property type="evidence" value="ECO:0007669"/>
    <property type="project" value="UniProtKB-KW"/>
</dbReference>
<dbReference type="PROSITE" id="PS50949">
    <property type="entry name" value="HTH_GNTR"/>
    <property type="match status" value="1"/>
</dbReference>
<evidence type="ECO:0000256" key="3">
    <source>
        <dbReference type="ARBA" id="ARBA00023163"/>
    </source>
</evidence>
<keyword evidence="2" id="KW-0238">DNA-binding</keyword>
<dbReference type="PANTHER" id="PTHR44846:SF17">
    <property type="entry name" value="GNTR-FAMILY TRANSCRIPTIONAL REGULATOR"/>
    <property type="match status" value="1"/>
</dbReference>
<protein>
    <recommendedName>
        <fullName evidence="4">HTH gntR-type domain-containing protein</fullName>
    </recommendedName>
</protein>
<dbReference type="Pfam" id="PF00392">
    <property type="entry name" value="GntR"/>
    <property type="match status" value="1"/>
</dbReference>
<evidence type="ECO:0000259" key="4">
    <source>
        <dbReference type="PROSITE" id="PS50949"/>
    </source>
</evidence>
<keyword evidence="3" id="KW-0804">Transcription</keyword>
<name>A0A918E3Z5_9ACTN</name>
<accession>A0A918E3Z5</accession>
<evidence type="ECO:0000313" key="5">
    <source>
        <dbReference type="EMBL" id="GGP02517.1"/>
    </source>
</evidence>
<dbReference type="InterPro" id="IPR036388">
    <property type="entry name" value="WH-like_DNA-bd_sf"/>
</dbReference>
<dbReference type="EMBL" id="BMNK01000001">
    <property type="protein sequence ID" value="GGP02517.1"/>
    <property type="molecule type" value="Genomic_DNA"/>
</dbReference>
<reference evidence="5" key="1">
    <citation type="journal article" date="2014" name="Int. J. Syst. Evol. Microbiol.">
        <title>Complete genome sequence of Corynebacterium casei LMG S-19264T (=DSM 44701T), isolated from a smear-ripened cheese.</title>
        <authorList>
            <consortium name="US DOE Joint Genome Institute (JGI-PGF)"/>
            <person name="Walter F."/>
            <person name="Albersmeier A."/>
            <person name="Kalinowski J."/>
            <person name="Ruckert C."/>
        </authorList>
    </citation>
    <scope>NUCLEOTIDE SEQUENCE</scope>
    <source>
        <strain evidence="5">CGMCC 4.7430</strain>
    </source>
</reference>
<comment type="caution">
    <text evidence="5">The sequence shown here is derived from an EMBL/GenBank/DDBJ whole genome shotgun (WGS) entry which is preliminary data.</text>
</comment>
<sequence>MMSLDPDDPRPPYQQVANALRAAILTKKFEPGEKLPSGHDLAKTYGVARMTIQQAIRLLRDEGLVVSRQGSGVFVRERTERPVELRPHIERAFEEPNVSIDFAGFSGETLNGMLQEPLDKIRLGRLTPESISIRILVPDMEHPMSLPCRAEDLSDDPVIRTRALRIQQRSTQAIADAVHELADLGLVKTATVHVRAHQTAPAFKFYVINRERVFFGFYPVVKHTVRIKGEPHELYDVMGKDALLFHYEITEDPASMASQYVTETRRWFDSMWTTISREVDL</sequence>
<gene>
    <name evidence="5" type="ORF">GCM10012278_10070</name>
</gene>
<dbReference type="InterPro" id="IPR036390">
    <property type="entry name" value="WH_DNA-bd_sf"/>
</dbReference>
<dbReference type="GO" id="GO:0003700">
    <property type="term" value="F:DNA-binding transcription factor activity"/>
    <property type="evidence" value="ECO:0007669"/>
    <property type="project" value="InterPro"/>
</dbReference>